<accession>A0A0D2AYF6</accession>
<dbReference type="OrthoDB" id="431454at2759"/>
<evidence type="ECO:0008006" key="3">
    <source>
        <dbReference type="Google" id="ProtNLM"/>
    </source>
</evidence>
<dbReference type="InterPro" id="IPR019734">
    <property type="entry name" value="TPR_rpt"/>
</dbReference>
<dbReference type="RefSeq" id="XP_016231964.1">
    <property type="nucleotide sequence ID" value="XM_016383341.1"/>
</dbReference>
<keyword evidence="2" id="KW-1185">Reference proteome</keyword>
<dbReference type="HOGENOM" id="CLU_744009_0_0_1"/>
<protein>
    <recommendedName>
        <fullName evidence="3">MalT-like TPR region domain-containing protein</fullName>
    </recommendedName>
</protein>
<dbReference type="EMBL" id="KN847498">
    <property type="protein sequence ID" value="KIW11748.1"/>
    <property type="molecule type" value="Genomic_DNA"/>
</dbReference>
<dbReference type="InterPro" id="IPR011990">
    <property type="entry name" value="TPR-like_helical_dom_sf"/>
</dbReference>
<dbReference type="VEuPathDB" id="FungiDB:PV08_09020"/>
<dbReference type="SMART" id="SM00028">
    <property type="entry name" value="TPR"/>
    <property type="match status" value="2"/>
</dbReference>
<dbReference type="SUPFAM" id="SSF48452">
    <property type="entry name" value="TPR-like"/>
    <property type="match status" value="1"/>
</dbReference>
<evidence type="ECO:0000313" key="1">
    <source>
        <dbReference type="EMBL" id="KIW11748.1"/>
    </source>
</evidence>
<dbReference type="Gene3D" id="1.25.40.10">
    <property type="entry name" value="Tetratricopeptide repeat domain"/>
    <property type="match status" value="2"/>
</dbReference>
<dbReference type="AlphaFoldDB" id="A0A0D2AYF6"/>
<dbReference type="Pfam" id="PF13424">
    <property type="entry name" value="TPR_12"/>
    <property type="match status" value="1"/>
</dbReference>
<sequence length="372" mass="42220">MPPPRQLRDCQSTWKLTCDVDTLIDNPTLWPSTELVPSLAQVPDEQLDAGRISVKRTQVGLEKDFKFGMFVMNHHGHDVAEETFELARKEAEDAFETTQDGSMVRHRVYSLCRLGNVYRRQHRYNEAKQILLTALASQEKFGQEPSVFETHNSLGTVYTDLAQLDQAEKYIQEGEMGRKKLSDANKADLQAMINWVKSFHNQVVIRRKQQGNLLEAEEAYENVLREVEKWPQRSKFGLQELQIRTGIGSLYLEEREGETHLEACGRARRAKVAFEKALDARVKKAKAEWAGVDPFFLKHPQSTEPAYLHAIEGLGRARALLGEDSKAQDCFKQAFEGFLTINSVDIGQPAEASAVFYVNRGHPWKAVGLCKS</sequence>
<evidence type="ECO:0000313" key="2">
    <source>
        <dbReference type="Proteomes" id="UP000053328"/>
    </source>
</evidence>
<proteinExistence type="predicted"/>
<organism evidence="1 2">
    <name type="scientific">Exophiala spinifera</name>
    <dbReference type="NCBI Taxonomy" id="91928"/>
    <lineage>
        <taxon>Eukaryota</taxon>
        <taxon>Fungi</taxon>
        <taxon>Dikarya</taxon>
        <taxon>Ascomycota</taxon>
        <taxon>Pezizomycotina</taxon>
        <taxon>Eurotiomycetes</taxon>
        <taxon>Chaetothyriomycetidae</taxon>
        <taxon>Chaetothyriales</taxon>
        <taxon>Herpotrichiellaceae</taxon>
        <taxon>Exophiala</taxon>
    </lineage>
</organism>
<reference evidence="1 2" key="1">
    <citation type="submission" date="2015-01" db="EMBL/GenBank/DDBJ databases">
        <title>The Genome Sequence of Exophiala spinifera CBS89968.</title>
        <authorList>
            <consortium name="The Broad Institute Genomics Platform"/>
            <person name="Cuomo C."/>
            <person name="de Hoog S."/>
            <person name="Gorbushina A."/>
            <person name="Stielow B."/>
            <person name="Teixiera M."/>
            <person name="Abouelleil A."/>
            <person name="Chapman S.B."/>
            <person name="Priest M."/>
            <person name="Young S.K."/>
            <person name="Wortman J."/>
            <person name="Nusbaum C."/>
            <person name="Birren B."/>
        </authorList>
    </citation>
    <scope>NUCLEOTIDE SEQUENCE [LARGE SCALE GENOMIC DNA]</scope>
    <source>
        <strain evidence="1 2">CBS 89968</strain>
    </source>
</reference>
<dbReference type="STRING" id="91928.A0A0D2AYF6"/>
<gene>
    <name evidence="1" type="ORF">PV08_09020</name>
</gene>
<dbReference type="GeneID" id="27336103"/>
<name>A0A0D2AYF6_9EURO</name>
<dbReference type="Proteomes" id="UP000053328">
    <property type="component" value="Unassembled WGS sequence"/>
</dbReference>